<reference evidence="1" key="1">
    <citation type="submission" date="2023-09" db="EMBL/GenBank/DDBJ databases">
        <title>Vallitalea sediminicola and Vallitalea maricola sp. nov., anaerobic bacteria isolated from marine sediment.</title>
        <authorList>
            <person name="Hirano S."/>
            <person name="Maeda A."/>
            <person name="Terahara T."/>
            <person name="Mori K."/>
            <person name="Hamada M."/>
            <person name="Matsumoto R."/>
            <person name="Kobayashi T."/>
        </authorList>
    </citation>
    <scope>NUCLEOTIDE SEQUENCE</scope>
    <source>
        <strain evidence="1">AN17-2</strain>
    </source>
</reference>
<evidence type="ECO:0000313" key="1">
    <source>
        <dbReference type="EMBL" id="GMQ61213.1"/>
    </source>
</evidence>
<keyword evidence="2" id="KW-1185">Reference proteome</keyword>
<dbReference type="EMBL" id="BTPU01000005">
    <property type="protein sequence ID" value="GMQ61213.1"/>
    <property type="molecule type" value="Genomic_DNA"/>
</dbReference>
<organism evidence="1 2">
    <name type="scientific">Vallitalea maricola</name>
    <dbReference type="NCBI Taxonomy" id="3074433"/>
    <lineage>
        <taxon>Bacteria</taxon>
        <taxon>Bacillati</taxon>
        <taxon>Bacillota</taxon>
        <taxon>Clostridia</taxon>
        <taxon>Lachnospirales</taxon>
        <taxon>Vallitaleaceae</taxon>
        <taxon>Vallitalea</taxon>
    </lineage>
</organism>
<evidence type="ECO:0000313" key="2">
    <source>
        <dbReference type="Proteomes" id="UP001374599"/>
    </source>
</evidence>
<sequence length="280" mass="32126">MLEKILDSWIKKYPELAQEEYNILLAEGLGDYKGKPNSYGKELHKLGRMGAELGIFKNGILIYSTKNVSTLPDIPMDVKARFNHGSQTPTLCTGVYPLYTKLHGSKREEAFELGKGAEIVPVIRNSKQYIEYESISSGINLHHRSMNDSETWAWSTGCQTVLEEDFKQILKILGKWKNGKYIQGVYVGKIIIDRSQIPYTLQERYKKRYGKFYSNCFNTNDTVINTSKDIPKWYKDGLDGLITDGANISYEYWEKKLGNNLKVGEFMAILHKNNNRKKQA</sequence>
<proteinExistence type="predicted"/>
<name>A0ACB5UH32_9FIRM</name>
<dbReference type="Proteomes" id="UP001374599">
    <property type="component" value="Unassembled WGS sequence"/>
</dbReference>
<protein>
    <submittedName>
        <fullName evidence="1">Uncharacterized protein</fullName>
    </submittedName>
</protein>
<comment type="caution">
    <text evidence="1">The sequence shown here is derived from an EMBL/GenBank/DDBJ whole genome shotgun (WGS) entry which is preliminary data.</text>
</comment>
<accession>A0ACB5UH32</accession>
<gene>
    <name evidence="1" type="ORF">AN2V17_04410</name>
</gene>